<dbReference type="EMBL" id="AY217738">
    <property type="protein sequence ID" value="AAO40228.1"/>
    <property type="molecule type" value="Genomic_DNA"/>
</dbReference>
<proteinExistence type="predicted"/>
<reference evidence="2" key="1">
    <citation type="journal article" date="2003" name="Gene">
        <title>Apicoplast genome of the coccidian Eimeria tenella.</title>
        <authorList>
            <person name="Cai X."/>
            <person name="Fuller A.L."/>
            <person name="McDougald L.R."/>
            <person name="Zhu G."/>
        </authorList>
    </citation>
    <scope>NUCLEOTIDE SEQUENCE</scope>
</reference>
<keyword evidence="1" id="KW-1133">Transmembrane helix</keyword>
<evidence type="ECO:0000313" key="2">
    <source>
        <dbReference type="EMBL" id="AAO40228.1"/>
    </source>
</evidence>
<dbReference type="AlphaFoldDB" id="Q7YN75"/>
<feature type="transmembrane region" description="Helical" evidence="1">
    <location>
        <begin position="12"/>
        <end position="29"/>
    </location>
</feature>
<protein>
    <submittedName>
        <fullName evidence="2">Ribosomal protein S17</fullName>
    </submittedName>
</protein>
<keyword evidence="2" id="KW-0933">Apicoplast</keyword>
<dbReference type="GO" id="GO:0005840">
    <property type="term" value="C:ribosome"/>
    <property type="evidence" value="ECO:0007669"/>
    <property type="project" value="UniProtKB-KW"/>
</dbReference>
<keyword evidence="1" id="KW-0812">Transmembrane</keyword>
<name>Q7YN75_EIMTE</name>
<geneLocation type="apicoplast" evidence="2"/>
<dbReference type="VEuPathDB" id="ToxoDB:ETH2_API02700"/>
<keyword evidence="2" id="KW-0689">Ribosomal protein</keyword>
<dbReference type="GeneID" id="1263683"/>
<evidence type="ECO:0000256" key="1">
    <source>
        <dbReference type="SAM" id="Phobius"/>
    </source>
</evidence>
<keyword evidence="2" id="KW-0934">Plastid</keyword>
<keyword evidence="2" id="KW-0687">Ribonucleoprotein</keyword>
<accession>Q7YN75</accession>
<sequence length="67" mass="8291">MKKQIGFILKSNKYYAILIIPFHYIHFKYKKIQIKIKKYYILNYRQEYNKGDIILFNLINNKIYGLL</sequence>
<dbReference type="RefSeq" id="NP_852627.1">
    <property type="nucleotide sequence ID" value="NC_004823.1"/>
</dbReference>
<keyword evidence="1" id="KW-0472">Membrane</keyword>
<organism evidence="2">
    <name type="scientific">Eimeria tenella</name>
    <name type="common">Coccidian parasite</name>
    <dbReference type="NCBI Taxonomy" id="5802"/>
    <lineage>
        <taxon>Eukaryota</taxon>
        <taxon>Sar</taxon>
        <taxon>Alveolata</taxon>
        <taxon>Apicomplexa</taxon>
        <taxon>Conoidasida</taxon>
        <taxon>Coccidia</taxon>
        <taxon>Eucoccidiorida</taxon>
        <taxon>Eimeriorina</taxon>
        <taxon>Eimeriidae</taxon>
        <taxon>Eimeria</taxon>
    </lineage>
</organism>